<dbReference type="EMBL" id="CP099489">
    <property type="protein sequence ID" value="USQ78724.1"/>
    <property type="molecule type" value="Genomic_DNA"/>
</dbReference>
<keyword evidence="3 6" id="KW-0812">Transmembrane</keyword>
<accession>A0ABY4YQ39</accession>
<feature type="transmembrane region" description="Helical" evidence="6">
    <location>
        <begin position="21"/>
        <end position="44"/>
    </location>
</feature>
<gene>
    <name evidence="8" type="ORF">NF556_13950</name>
</gene>
<proteinExistence type="predicted"/>
<keyword evidence="5 6" id="KW-0472">Membrane</keyword>
<keyword evidence="2" id="KW-1003">Cell membrane</keyword>
<sequence length="447" mass="45957">MRTASQLTFLLLRRGTDTSRASPLLPVAAFAVVTALALTVLGGARFFFTIEGDLGVFYQSLAALAVTLLLIPLLTLCGSAARLSARRRDQHLSTLRLLGAPTRTLTSMTVLESMLLAAGGTVLGVLGHLALAPLLGLLVFHGERLGAGNILLGPVGTALCGLALLALAAVSSLLGLRGVVVSPLGVRTRQAAPSMSLARVAGIMLALGAGFLASRAMKIDQGVVATVISMMVTFGLTMAVLNLVGPWLLGVVARLQLRRAGGRHVAERLIAARTVLDSPKAAWRQVSGVALTSFIAVFAGVGLAVTNTMSGAGGSSREDKLLLADLGTGIALTLGISFVTVAASVAVNQAADILDRRELFASLDRMGMPLAGMDRARRRAVMFPLQVVSLGSALAAALLIFPLSGLALLTDPLSLVSTAALLAAGIALVWLTLLATSPMLSRVARGS</sequence>
<evidence type="ECO:0000256" key="3">
    <source>
        <dbReference type="ARBA" id="ARBA00022692"/>
    </source>
</evidence>
<organism evidence="8 9">
    <name type="scientific">Ornithinimicrobium faecis</name>
    <dbReference type="NCBI Taxonomy" id="2934158"/>
    <lineage>
        <taxon>Bacteria</taxon>
        <taxon>Bacillati</taxon>
        <taxon>Actinomycetota</taxon>
        <taxon>Actinomycetes</taxon>
        <taxon>Micrococcales</taxon>
        <taxon>Ornithinimicrobiaceae</taxon>
        <taxon>Ornithinimicrobium</taxon>
    </lineage>
</organism>
<dbReference type="InterPro" id="IPR003838">
    <property type="entry name" value="ABC3_permease_C"/>
</dbReference>
<feature type="transmembrane region" description="Helical" evidence="6">
    <location>
        <begin position="223"/>
        <end position="249"/>
    </location>
</feature>
<dbReference type="Proteomes" id="UP001056455">
    <property type="component" value="Chromosome"/>
</dbReference>
<feature type="transmembrane region" description="Helical" evidence="6">
    <location>
        <begin position="197"/>
        <end position="217"/>
    </location>
</feature>
<evidence type="ECO:0000256" key="2">
    <source>
        <dbReference type="ARBA" id="ARBA00022475"/>
    </source>
</evidence>
<dbReference type="RefSeq" id="WP_252591520.1">
    <property type="nucleotide sequence ID" value="NZ_CP099489.1"/>
</dbReference>
<feature type="domain" description="ABC3 transporter permease C-terminal" evidence="7">
    <location>
        <begin position="82"/>
        <end position="177"/>
    </location>
</feature>
<feature type="transmembrane region" description="Helical" evidence="6">
    <location>
        <begin position="326"/>
        <end position="347"/>
    </location>
</feature>
<evidence type="ECO:0000256" key="5">
    <source>
        <dbReference type="ARBA" id="ARBA00023136"/>
    </source>
</evidence>
<keyword evidence="9" id="KW-1185">Reference proteome</keyword>
<evidence type="ECO:0000256" key="4">
    <source>
        <dbReference type="ARBA" id="ARBA00022989"/>
    </source>
</evidence>
<feature type="transmembrane region" description="Helical" evidence="6">
    <location>
        <begin position="152"/>
        <end position="176"/>
    </location>
</feature>
<feature type="transmembrane region" description="Helical" evidence="6">
    <location>
        <begin position="56"/>
        <end position="78"/>
    </location>
</feature>
<dbReference type="Pfam" id="PF02687">
    <property type="entry name" value="FtsX"/>
    <property type="match status" value="1"/>
</dbReference>
<evidence type="ECO:0000256" key="6">
    <source>
        <dbReference type="SAM" id="Phobius"/>
    </source>
</evidence>
<feature type="transmembrane region" description="Helical" evidence="6">
    <location>
        <begin position="286"/>
        <end position="306"/>
    </location>
</feature>
<evidence type="ECO:0000313" key="8">
    <source>
        <dbReference type="EMBL" id="USQ78724.1"/>
    </source>
</evidence>
<reference evidence="8" key="1">
    <citation type="submission" date="2022-06" db="EMBL/GenBank/DDBJ databases">
        <title>Ornithinimicrobium HY1793.</title>
        <authorList>
            <person name="Huang Y."/>
        </authorList>
    </citation>
    <scope>NUCLEOTIDE SEQUENCE</scope>
    <source>
        <strain evidence="8">HY1793</strain>
    </source>
</reference>
<feature type="transmembrane region" description="Helical" evidence="6">
    <location>
        <begin position="413"/>
        <end position="435"/>
    </location>
</feature>
<evidence type="ECO:0000313" key="9">
    <source>
        <dbReference type="Proteomes" id="UP001056455"/>
    </source>
</evidence>
<protein>
    <submittedName>
        <fullName evidence="8">Permease</fullName>
    </submittedName>
</protein>
<feature type="transmembrane region" description="Helical" evidence="6">
    <location>
        <begin position="115"/>
        <end position="140"/>
    </location>
</feature>
<name>A0ABY4YQ39_9MICO</name>
<comment type="subcellular location">
    <subcellularLocation>
        <location evidence="1">Cell membrane</location>
        <topology evidence="1">Multi-pass membrane protein</topology>
    </subcellularLocation>
</comment>
<evidence type="ECO:0000256" key="1">
    <source>
        <dbReference type="ARBA" id="ARBA00004651"/>
    </source>
</evidence>
<feature type="transmembrane region" description="Helical" evidence="6">
    <location>
        <begin position="380"/>
        <end position="401"/>
    </location>
</feature>
<evidence type="ECO:0000259" key="7">
    <source>
        <dbReference type="Pfam" id="PF02687"/>
    </source>
</evidence>
<keyword evidence="4 6" id="KW-1133">Transmembrane helix</keyword>